<feature type="chain" id="PRO_5045889918" evidence="2">
    <location>
        <begin position="24"/>
        <end position="133"/>
    </location>
</feature>
<sequence>MTNLMRSLYLLLPLLLFGQHASAQNSSTDYIETEALIKEINFSIKSRRSSATAKVDYVTREGDSLSSIVKLPHVPFIGTWYDEGDTVTVLYNKQTPQLLKTKGTLFTESYGVYLLVLLGLIVLLYRYMRNRKR</sequence>
<keyword evidence="1" id="KW-0812">Transmembrane</keyword>
<protein>
    <submittedName>
        <fullName evidence="3">DUF3592 domain-containing protein</fullName>
    </submittedName>
</protein>
<keyword evidence="1" id="KW-1133">Transmembrane helix</keyword>
<evidence type="ECO:0000313" key="3">
    <source>
        <dbReference type="EMBL" id="MFD0861152.1"/>
    </source>
</evidence>
<keyword evidence="1" id="KW-0472">Membrane</keyword>
<evidence type="ECO:0000256" key="2">
    <source>
        <dbReference type="SAM" id="SignalP"/>
    </source>
</evidence>
<comment type="caution">
    <text evidence="3">The sequence shown here is derived from an EMBL/GenBank/DDBJ whole genome shotgun (WGS) entry which is preliminary data.</text>
</comment>
<accession>A0ABW3CWE7</accession>
<dbReference type="RefSeq" id="WP_386403634.1">
    <property type="nucleotide sequence ID" value="NZ_JBHTJH010000003.1"/>
</dbReference>
<dbReference type="EMBL" id="JBHTJH010000003">
    <property type="protein sequence ID" value="MFD0861152.1"/>
    <property type="molecule type" value="Genomic_DNA"/>
</dbReference>
<feature type="transmembrane region" description="Helical" evidence="1">
    <location>
        <begin position="110"/>
        <end position="128"/>
    </location>
</feature>
<dbReference type="Proteomes" id="UP001596978">
    <property type="component" value="Unassembled WGS sequence"/>
</dbReference>
<keyword evidence="4" id="KW-1185">Reference proteome</keyword>
<evidence type="ECO:0000313" key="4">
    <source>
        <dbReference type="Proteomes" id="UP001596978"/>
    </source>
</evidence>
<evidence type="ECO:0000256" key="1">
    <source>
        <dbReference type="SAM" id="Phobius"/>
    </source>
</evidence>
<keyword evidence="2" id="KW-0732">Signal</keyword>
<gene>
    <name evidence="3" type="ORF">ACFQ1M_02945</name>
</gene>
<organism evidence="3 4">
    <name type="scientific">Sungkyunkwania multivorans</name>
    <dbReference type="NCBI Taxonomy" id="1173618"/>
    <lineage>
        <taxon>Bacteria</taxon>
        <taxon>Pseudomonadati</taxon>
        <taxon>Bacteroidota</taxon>
        <taxon>Flavobacteriia</taxon>
        <taxon>Flavobacteriales</taxon>
        <taxon>Flavobacteriaceae</taxon>
        <taxon>Sungkyunkwania</taxon>
    </lineage>
</organism>
<name>A0ABW3CWE7_9FLAO</name>
<reference evidence="4" key="1">
    <citation type="journal article" date="2019" name="Int. J. Syst. Evol. Microbiol.">
        <title>The Global Catalogue of Microorganisms (GCM) 10K type strain sequencing project: providing services to taxonomists for standard genome sequencing and annotation.</title>
        <authorList>
            <consortium name="The Broad Institute Genomics Platform"/>
            <consortium name="The Broad Institute Genome Sequencing Center for Infectious Disease"/>
            <person name="Wu L."/>
            <person name="Ma J."/>
        </authorList>
    </citation>
    <scope>NUCLEOTIDE SEQUENCE [LARGE SCALE GENOMIC DNA]</scope>
    <source>
        <strain evidence="4">CCUG 62952</strain>
    </source>
</reference>
<feature type="signal peptide" evidence="2">
    <location>
        <begin position="1"/>
        <end position="23"/>
    </location>
</feature>
<proteinExistence type="predicted"/>